<dbReference type="OrthoDB" id="65729at2157"/>
<protein>
    <submittedName>
        <fullName evidence="2">Cation:proton antiporter</fullName>
    </submittedName>
</protein>
<accession>A0A8T8K8P9</accession>
<keyword evidence="1" id="KW-0812">Transmembrane</keyword>
<evidence type="ECO:0000313" key="3">
    <source>
        <dbReference type="Proteomes" id="UP000681041"/>
    </source>
</evidence>
<feature type="transmembrane region" description="Helical" evidence="1">
    <location>
        <begin position="6"/>
        <end position="30"/>
    </location>
</feature>
<dbReference type="KEGG" id="meme:HYG87_05395"/>
<reference evidence="2" key="1">
    <citation type="submission" date="2020-07" db="EMBL/GenBank/DDBJ databases">
        <title>Methanobacterium. sp. MethCan genome.</title>
        <authorList>
            <person name="Postec A."/>
            <person name="Quemeneur M."/>
        </authorList>
    </citation>
    <scope>NUCLEOTIDE SEQUENCE</scope>
    <source>
        <strain evidence="2">MethCAN</strain>
    </source>
</reference>
<organism evidence="2 3">
    <name type="scientific">Methanobacterium alkalithermotolerans</name>
    <dbReference type="NCBI Taxonomy" id="2731220"/>
    <lineage>
        <taxon>Archaea</taxon>
        <taxon>Methanobacteriati</taxon>
        <taxon>Methanobacteriota</taxon>
        <taxon>Methanomada group</taxon>
        <taxon>Methanobacteria</taxon>
        <taxon>Methanobacteriales</taxon>
        <taxon>Methanobacteriaceae</taxon>
        <taxon>Methanobacterium</taxon>
    </lineage>
</organism>
<keyword evidence="1" id="KW-0472">Membrane</keyword>
<gene>
    <name evidence="2" type="ORF">HYG87_05395</name>
</gene>
<proteinExistence type="predicted"/>
<keyword evidence="1" id="KW-1133">Transmembrane helix</keyword>
<evidence type="ECO:0000313" key="2">
    <source>
        <dbReference type="EMBL" id="QUH24309.1"/>
    </source>
</evidence>
<sequence length="91" mass="10166">MWDLITLIRSAILIFASILVILSAIGIIRFKDDRKKVLYARIHILGIADVACILALLALYEPLLAVTYLILVPFASHAIANAYNYGEEKHD</sequence>
<keyword evidence="3" id="KW-1185">Reference proteome</keyword>
<dbReference type="AlphaFoldDB" id="A0A8T8K8P9"/>
<name>A0A8T8K8P9_9EURY</name>
<feature type="transmembrane region" description="Helical" evidence="1">
    <location>
        <begin position="66"/>
        <end position="85"/>
    </location>
</feature>
<dbReference type="Proteomes" id="UP000681041">
    <property type="component" value="Chromosome"/>
</dbReference>
<evidence type="ECO:0000256" key="1">
    <source>
        <dbReference type="SAM" id="Phobius"/>
    </source>
</evidence>
<feature type="transmembrane region" description="Helical" evidence="1">
    <location>
        <begin position="42"/>
        <end position="60"/>
    </location>
</feature>
<dbReference type="EMBL" id="CP058560">
    <property type="protein sequence ID" value="QUH24309.1"/>
    <property type="molecule type" value="Genomic_DNA"/>
</dbReference>